<dbReference type="PROSITE" id="PS00092">
    <property type="entry name" value="N6_MTASE"/>
    <property type="match status" value="1"/>
</dbReference>
<dbReference type="PANTHER" id="PTHR43542:SF1">
    <property type="entry name" value="METHYLTRANSFERASE"/>
    <property type="match status" value="1"/>
</dbReference>
<dbReference type="InterPro" id="IPR004398">
    <property type="entry name" value="RNA_MeTrfase_RsmD"/>
</dbReference>
<reference evidence="4 5" key="1">
    <citation type="submission" date="2018-11" db="EMBL/GenBank/DDBJ databases">
        <title>Genomes From Bacteria Associated with the Canine Oral Cavity: a Test Case for Automated Genome-Based Taxonomic Assignment.</title>
        <authorList>
            <person name="Coil D.A."/>
            <person name="Jospin G."/>
            <person name="Darling A.E."/>
            <person name="Wallis C."/>
            <person name="Davis I.J."/>
            <person name="Harris S."/>
            <person name="Eisen J.A."/>
            <person name="Holcombe L.J."/>
            <person name="O'Flynn C."/>
        </authorList>
    </citation>
    <scope>NUCLEOTIDE SEQUENCE [LARGE SCALE GENOMIC DNA]</scope>
    <source>
        <strain evidence="4 5">OH2822_COT-296</strain>
    </source>
</reference>
<dbReference type="GO" id="GO:0003676">
    <property type="term" value="F:nucleic acid binding"/>
    <property type="evidence" value="ECO:0007669"/>
    <property type="project" value="InterPro"/>
</dbReference>
<evidence type="ECO:0000256" key="3">
    <source>
        <dbReference type="SAM" id="MobiDB-lite"/>
    </source>
</evidence>
<evidence type="ECO:0000256" key="1">
    <source>
        <dbReference type="ARBA" id="ARBA00022603"/>
    </source>
</evidence>
<dbReference type="GO" id="GO:0008168">
    <property type="term" value="F:methyltransferase activity"/>
    <property type="evidence" value="ECO:0007669"/>
    <property type="project" value="UniProtKB-KW"/>
</dbReference>
<gene>
    <name evidence="4" type="ORF">EII35_11830</name>
</gene>
<feature type="region of interest" description="Disordered" evidence="3">
    <location>
        <begin position="1"/>
        <end position="24"/>
    </location>
</feature>
<dbReference type="Gene3D" id="3.40.50.150">
    <property type="entry name" value="Vaccinia Virus protein VP39"/>
    <property type="match status" value="1"/>
</dbReference>
<keyword evidence="1 4" id="KW-0489">Methyltransferase</keyword>
<sequence>MTRVIAGRAKGVRLSAPRSGTRPTSDRVREALFSTLATWFGTAELSAEHHLEGIDVLDLYAGTGAVALEAASRGARRVVAVDSHTADVIRANARRARLVVEVQGSRVEGQLPTGPFDLVFVDPPYDVASAALDRVLLPLFEPGVLAPRALVVVERSRRSPAPAWPDGLDDTWRRNYGETTLHFAATQQAGES</sequence>
<proteinExistence type="predicted"/>
<dbReference type="PANTHER" id="PTHR43542">
    <property type="entry name" value="METHYLTRANSFERASE"/>
    <property type="match status" value="1"/>
</dbReference>
<dbReference type="SUPFAM" id="SSF53335">
    <property type="entry name" value="S-adenosyl-L-methionine-dependent methyltransferases"/>
    <property type="match status" value="1"/>
</dbReference>
<dbReference type="EMBL" id="RQYT01000033">
    <property type="protein sequence ID" value="RRD48667.1"/>
    <property type="molecule type" value="Genomic_DNA"/>
</dbReference>
<dbReference type="OrthoDB" id="9803017at2"/>
<dbReference type="PIRSF" id="PIRSF004553">
    <property type="entry name" value="CHP00095"/>
    <property type="match status" value="1"/>
</dbReference>
<keyword evidence="2 4" id="KW-0808">Transferase</keyword>
<evidence type="ECO:0000256" key="2">
    <source>
        <dbReference type="ARBA" id="ARBA00022679"/>
    </source>
</evidence>
<dbReference type="GO" id="GO:0031167">
    <property type="term" value="P:rRNA methylation"/>
    <property type="evidence" value="ECO:0007669"/>
    <property type="project" value="InterPro"/>
</dbReference>
<dbReference type="CDD" id="cd02440">
    <property type="entry name" value="AdoMet_MTases"/>
    <property type="match status" value="1"/>
</dbReference>
<dbReference type="InterPro" id="IPR002052">
    <property type="entry name" value="DNA_methylase_N6_adenine_CS"/>
</dbReference>
<comment type="caution">
    <text evidence="4">The sequence shown here is derived from an EMBL/GenBank/DDBJ whole genome shotgun (WGS) entry which is preliminary data.</text>
</comment>
<evidence type="ECO:0000313" key="4">
    <source>
        <dbReference type="EMBL" id="RRD48667.1"/>
    </source>
</evidence>
<dbReference type="Pfam" id="PF03602">
    <property type="entry name" value="Cons_hypoth95"/>
    <property type="match status" value="1"/>
</dbReference>
<name>A0A3P1WSB4_9ACTN</name>
<organism evidence="4 5">
    <name type="scientific">Arachnia propionica</name>
    <dbReference type="NCBI Taxonomy" id="1750"/>
    <lineage>
        <taxon>Bacteria</taxon>
        <taxon>Bacillati</taxon>
        <taxon>Actinomycetota</taxon>
        <taxon>Actinomycetes</taxon>
        <taxon>Propionibacteriales</taxon>
        <taxon>Propionibacteriaceae</taxon>
        <taxon>Arachnia</taxon>
    </lineage>
</organism>
<dbReference type="AlphaFoldDB" id="A0A3P1WSB4"/>
<protein>
    <submittedName>
        <fullName evidence="4">16S rRNA (Guanine(966)-N(2))-methyltransferase RsmD</fullName>
    </submittedName>
</protein>
<accession>A0A3P1WSB4</accession>
<dbReference type="RefSeq" id="WP_125228675.1">
    <property type="nucleotide sequence ID" value="NZ_RQYT01000033.1"/>
</dbReference>
<evidence type="ECO:0000313" key="5">
    <source>
        <dbReference type="Proteomes" id="UP000280935"/>
    </source>
</evidence>
<dbReference type="Proteomes" id="UP000280935">
    <property type="component" value="Unassembled WGS sequence"/>
</dbReference>
<dbReference type="InterPro" id="IPR029063">
    <property type="entry name" value="SAM-dependent_MTases_sf"/>
</dbReference>